<protein>
    <submittedName>
        <fullName evidence="2">Uncharacterized protein</fullName>
    </submittedName>
</protein>
<feature type="compositionally biased region" description="Polar residues" evidence="1">
    <location>
        <begin position="70"/>
        <end position="88"/>
    </location>
</feature>
<sequence length="290" mass="31651">GKREDENGKLVMNSSELINTDICGKKKAETSMLINANEDMEISDNQVGSLLSCGDMPDNVKCSVGEIATEENSSRNGTVLQNTDSQKGIQNQTTEISVPLTSEEDIMKETMTSADDIGDADHAMSPTKKDFVVSTNELRAMEGIEVNFCMNPDSTPAEHLRSSEATVSDECSFEASSDVQAEHNVSCVADCLEKEDDSGRNQEGQMIEETLEEKETEVLRANEFVEENALLGSNDGCWESTSGWDDNDQIDVEGEQYCAEMIDGQTPLEEDELSKGHIANAEIADHASNK</sequence>
<evidence type="ECO:0000313" key="3">
    <source>
        <dbReference type="Proteomes" id="UP001529510"/>
    </source>
</evidence>
<evidence type="ECO:0000313" key="2">
    <source>
        <dbReference type="EMBL" id="KAL0202952.1"/>
    </source>
</evidence>
<accession>A0ABD0RWR3</accession>
<feature type="non-terminal residue" evidence="2">
    <location>
        <position position="290"/>
    </location>
</feature>
<dbReference type="EMBL" id="JAMKFB020000001">
    <property type="protein sequence ID" value="KAL0202952.1"/>
    <property type="molecule type" value="Genomic_DNA"/>
</dbReference>
<name>A0ABD0RWR3_CIRMR</name>
<proteinExistence type="predicted"/>
<evidence type="ECO:0000256" key="1">
    <source>
        <dbReference type="SAM" id="MobiDB-lite"/>
    </source>
</evidence>
<dbReference type="Proteomes" id="UP001529510">
    <property type="component" value="Unassembled WGS sequence"/>
</dbReference>
<feature type="region of interest" description="Disordered" evidence="1">
    <location>
        <begin position="68"/>
        <end position="88"/>
    </location>
</feature>
<feature type="non-terminal residue" evidence="2">
    <location>
        <position position="1"/>
    </location>
</feature>
<gene>
    <name evidence="2" type="ORF">M9458_000970</name>
</gene>
<reference evidence="2 3" key="1">
    <citation type="submission" date="2024-05" db="EMBL/GenBank/DDBJ databases">
        <title>Genome sequencing and assembly of Indian major carp, Cirrhinus mrigala (Hamilton, 1822).</title>
        <authorList>
            <person name="Mohindra V."/>
            <person name="Chowdhury L.M."/>
            <person name="Lal K."/>
            <person name="Jena J.K."/>
        </authorList>
    </citation>
    <scope>NUCLEOTIDE SEQUENCE [LARGE SCALE GENOMIC DNA]</scope>
    <source>
        <strain evidence="2">CM1030</strain>
        <tissue evidence="2">Blood</tissue>
    </source>
</reference>
<keyword evidence="3" id="KW-1185">Reference proteome</keyword>
<organism evidence="2 3">
    <name type="scientific">Cirrhinus mrigala</name>
    <name type="common">Mrigala</name>
    <dbReference type="NCBI Taxonomy" id="683832"/>
    <lineage>
        <taxon>Eukaryota</taxon>
        <taxon>Metazoa</taxon>
        <taxon>Chordata</taxon>
        <taxon>Craniata</taxon>
        <taxon>Vertebrata</taxon>
        <taxon>Euteleostomi</taxon>
        <taxon>Actinopterygii</taxon>
        <taxon>Neopterygii</taxon>
        <taxon>Teleostei</taxon>
        <taxon>Ostariophysi</taxon>
        <taxon>Cypriniformes</taxon>
        <taxon>Cyprinidae</taxon>
        <taxon>Labeoninae</taxon>
        <taxon>Labeonini</taxon>
        <taxon>Cirrhinus</taxon>
    </lineage>
</organism>
<comment type="caution">
    <text evidence="2">The sequence shown here is derived from an EMBL/GenBank/DDBJ whole genome shotgun (WGS) entry which is preliminary data.</text>
</comment>
<dbReference type="AlphaFoldDB" id="A0ABD0RWR3"/>